<feature type="signal peptide" evidence="1">
    <location>
        <begin position="1"/>
        <end position="23"/>
    </location>
</feature>
<protein>
    <submittedName>
        <fullName evidence="3">Uncharacterized protein LOC107778998 isoform X1</fullName>
    </submittedName>
    <submittedName>
        <fullName evidence="3">Uncharacterized protein isoform X1</fullName>
    </submittedName>
</protein>
<dbReference type="KEGG" id="nta:107778998"/>
<keyword evidence="1" id="KW-0732">Signal</keyword>
<evidence type="ECO:0000313" key="2">
    <source>
        <dbReference type="Proteomes" id="UP000790787"/>
    </source>
</evidence>
<dbReference type="RefSeq" id="XP_016454821.1">
    <property type="nucleotide sequence ID" value="XM_016599335.1"/>
</dbReference>
<sequence length="244" mass="27563">MLFWMQQAVLVMLNLRLLNSTECVNLSRMSSTINQQQTICLHSSTAKYVHPICPGVKIRDRNADWSEIRDRNAQGRQTRERSTELIKSREINAEWSETIDRNVERSIPNRGVNVTTQHENRNEESALVDRGSTADLGTFSVVTDSGRASCCHPNLEAYRESFYSCCYSNYMPREVGVFHDSKFLSPNSVLRDCCLKPLCSNGLLTSMVSSQHGFRHRTVNLGLGGCSVPKAPIFCSYHYVTCLS</sequence>
<feature type="chain" id="PRO_5010331997" evidence="1">
    <location>
        <begin position="24"/>
        <end position="244"/>
    </location>
</feature>
<dbReference type="AlphaFoldDB" id="A0A1S3YRH8"/>
<reference evidence="3" key="2">
    <citation type="submission" date="2025-08" db="UniProtKB">
        <authorList>
            <consortium name="RefSeq"/>
        </authorList>
    </citation>
    <scope>IDENTIFICATION</scope>
    <source>
        <tissue evidence="3">Leaf</tissue>
    </source>
</reference>
<proteinExistence type="predicted"/>
<gene>
    <name evidence="3" type="primary">LOC107778998</name>
</gene>
<organism evidence="2 3">
    <name type="scientific">Nicotiana tabacum</name>
    <name type="common">Common tobacco</name>
    <dbReference type="NCBI Taxonomy" id="4097"/>
    <lineage>
        <taxon>Eukaryota</taxon>
        <taxon>Viridiplantae</taxon>
        <taxon>Streptophyta</taxon>
        <taxon>Embryophyta</taxon>
        <taxon>Tracheophyta</taxon>
        <taxon>Spermatophyta</taxon>
        <taxon>Magnoliopsida</taxon>
        <taxon>eudicotyledons</taxon>
        <taxon>Gunneridae</taxon>
        <taxon>Pentapetalae</taxon>
        <taxon>asterids</taxon>
        <taxon>lamiids</taxon>
        <taxon>Solanales</taxon>
        <taxon>Solanaceae</taxon>
        <taxon>Nicotianoideae</taxon>
        <taxon>Nicotianeae</taxon>
        <taxon>Nicotiana</taxon>
    </lineage>
</organism>
<dbReference type="GeneID" id="107778998"/>
<reference evidence="2" key="1">
    <citation type="journal article" date="2014" name="Nat. Commun.">
        <title>The tobacco genome sequence and its comparison with those of tomato and potato.</title>
        <authorList>
            <person name="Sierro N."/>
            <person name="Battey J.N."/>
            <person name="Ouadi S."/>
            <person name="Bakaher N."/>
            <person name="Bovet L."/>
            <person name="Willig A."/>
            <person name="Goepfert S."/>
            <person name="Peitsch M.C."/>
            <person name="Ivanov N.V."/>
        </authorList>
    </citation>
    <scope>NUCLEOTIDE SEQUENCE [LARGE SCALE GENOMIC DNA]</scope>
</reference>
<dbReference type="RefSeq" id="XP_016454821.1">
    <property type="nucleotide sequence ID" value="XM_016599335.2"/>
</dbReference>
<keyword evidence="2" id="KW-1185">Reference proteome</keyword>
<name>A0A1S3YRH8_TOBAC</name>
<accession>A0A1S3YRH8</accession>
<dbReference type="Proteomes" id="UP000790787">
    <property type="component" value="Chromosome 15"/>
</dbReference>
<evidence type="ECO:0000313" key="3">
    <source>
        <dbReference type="RefSeq" id="XP_016454821.1"/>
    </source>
</evidence>
<dbReference type="PaxDb" id="4097-A0A1S3YRH8"/>
<evidence type="ECO:0000256" key="1">
    <source>
        <dbReference type="SAM" id="SignalP"/>
    </source>
</evidence>